<gene>
    <name evidence="3" type="ORF">BC739_005358</name>
</gene>
<comment type="caution">
    <text evidence="3">The sequence shown here is derived from an EMBL/GenBank/DDBJ whole genome shotgun (WGS) entry which is preliminary data.</text>
</comment>
<organism evidence="3 4">
    <name type="scientific">Kutzneria viridogrisea</name>
    <dbReference type="NCBI Taxonomy" id="47990"/>
    <lineage>
        <taxon>Bacteria</taxon>
        <taxon>Bacillati</taxon>
        <taxon>Actinomycetota</taxon>
        <taxon>Actinomycetes</taxon>
        <taxon>Pseudonocardiales</taxon>
        <taxon>Pseudonocardiaceae</taxon>
        <taxon>Kutzneria</taxon>
    </lineage>
</organism>
<accession>A0ABR6BMM1</accession>
<dbReference type="GO" id="GO:0004040">
    <property type="term" value="F:amidase activity"/>
    <property type="evidence" value="ECO:0007669"/>
    <property type="project" value="UniProtKB-EC"/>
</dbReference>
<name>A0ABR6BMM1_9PSEU</name>
<evidence type="ECO:0000259" key="2">
    <source>
        <dbReference type="Pfam" id="PF01425"/>
    </source>
</evidence>
<dbReference type="InterPro" id="IPR023631">
    <property type="entry name" value="Amidase_dom"/>
</dbReference>
<dbReference type="Gene3D" id="3.90.1300.10">
    <property type="entry name" value="Amidase signature (AS) domain"/>
    <property type="match status" value="1"/>
</dbReference>
<reference evidence="3 4" key="1">
    <citation type="submission" date="2020-08" db="EMBL/GenBank/DDBJ databases">
        <title>Genomic Encyclopedia of Archaeal and Bacterial Type Strains, Phase II (KMG-II): from individual species to whole genera.</title>
        <authorList>
            <person name="Goeker M."/>
        </authorList>
    </citation>
    <scope>NUCLEOTIDE SEQUENCE [LARGE SCALE GENOMIC DNA]</scope>
    <source>
        <strain evidence="3 4">DSM 43850</strain>
    </source>
</reference>
<dbReference type="PROSITE" id="PS00571">
    <property type="entry name" value="AMIDASES"/>
    <property type="match status" value="1"/>
</dbReference>
<dbReference type="Proteomes" id="UP000517916">
    <property type="component" value="Unassembled WGS sequence"/>
</dbReference>
<evidence type="ECO:0000256" key="1">
    <source>
        <dbReference type="ARBA" id="ARBA00009199"/>
    </source>
</evidence>
<proteinExistence type="inferred from homology"/>
<evidence type="ECO:0000313" key="4">
    <source>
        <dbReference type="Proteomes" id="UP000517916"/>
    </source>
</evidence>
<dbReference type="SUPFAM" id="SSF75304">
    <property type="entry name" value="Amidase signature (AS) enzymes"/>
    <property type="match status" value="1"/>
</dbReference>
<dbReference type="Pfam" id="PF01425">
    <property type="entry name" value="Amidase"/>
    <property type="match status" value="1"/>
</dbReference>
<evidence type="ECO:0000313" key="3">
    <source>
        <dbReference type="EMBL" id="MBA8928141.1"/>
    </source>
</evidence>
<comment type="similarity">
    <text evidence="1">Belongs to the amidase family.</text>
</comment>
<sequence>MAELHELTALEQAARVRSREVSPVELVEHHLDRIARLDGKVGAFVTVTAESAREQARAAEQAVLDTPAEQLPPLHGVPTAIKDLDITAGVPTAFGSAPMAQFVPPVDAHVVEALAGAGMISLGKTATPEFGLTPHSATDLGIETRTPWNLDHSAGGSSGGAGAAVAAGFVPVAQGSDGGGSIRIPASVCGLVGLKPSWGRVSGGPMPGDAGRLSVRGMLTRTVRDAAATLDVLADYAPGALVPISRPADSFASYAEREPGRLRIGRFTAAPTGVPVDPECVRACEIATDLLTDSGHVVEDITYPVGPEFSGLFLTLWAVLAVGVPVPPESEQALRPVTRTLREHGKSVTAAQFAAALGAVQTAARTILDQTAQYDVVLCPTLALPPRPAGWFTETGDPAEEFARAEQFVPFTPAQNVTGQPAISLPVHWTEDGLPIGVMLAGRPADEATLISLSAQLEAQCGWADRHAPIWTD</sequence>
<dbReference type="EC" id="3.5.1.4" evidence="3"/>
<protein>
    <submittedName>
        <fullName evidence="3">Amidase</fullName>
        <ecNumber evidence="3">3.5.1.4</ecNumber>
    </submittedName>
</protein>
<feature type="domain" description="Amidase" evidence="2">
    <location>
        <begin position="25"/>
        <end position="450"/>
    </location>
</feature>
<dbReference type="EMBL" id="JACJID010000004">
    <property type="protein sequence ID" value="MBA8928141.1"/>
    <property type="molecule type" value="Genomic_DNA"/>
</dbReference>
<keyword evidence="3" id="KW-0378">Hydrolase</keyword>
<dbReference type="InterPro" id="IPR020556">
    <property type="entry name" value="Amidase_CS"/>
</dbReference>
<keyword evidence="4" id="KW-1185">Reference proteome</keyword>
<dbReference type="RefSeq" id="WP_182838748.1">
    <property type="nucleotide sequence ID" value="NZ_BAAABQ010000030.1"/>
</dbReference>
<dbReference type="PANTHER" id="PTHR11895:SF7">
    <property type="entry name" value="GLUTAMYL-TRNA(GLN) AMIDOTRANSFERASE SUBUNIT A, MITOCHONDRIAL"/>
    <property type="match status" value="1"/>
</dbReference>
<dbReference type="InterPro" id="IPR000120">
    <property type="entry name" value="Amidase"/>
</dbReference>
<dbReference type="PANTHER" id="PTHR11895">
    <property type="entry name" value="TRANSAMIDASE"/>
    <property type="match status" value="1"/>
</dbReference>
<dbReference type="InterPro" id="IPR036928">
    <property type="entry name" value="AS_sf"/>
</dbReference>